<proteinExistence type="predicted"/>
<dbReference type="PANTHER" id="PTHR47197">
    <property type="entry name" value="PROTEIN NIRF"/>
    <property type="match status" value="1"/>
</dbReference>
<dbReference type="PANTHER" id="PTHR47197:SF3">
    <property type="entry name" value="DIHYDRO-HEME D1 DEHYDROGENASE"/>
    <property type="match status" value="1"/>
</dbReference>
<organism evidence="4 5">
    <name type="scientific">Arsenicicoccus bolidensis</name>
    <dbReference type="NCBI Taxonomy" id="229480"/>
    <lineage>
        <taxon>Bacteria</taxon>
        <taxon>Bacillati</taxon>
        <taxon>Actinomycetota</taxon>
        <taxon>Actinomycetes</taxon>
        <taxon>Micrococcales</taxon>
        <taxon>Intrasporangiaceae</taxon>
        <taxon>Arsenicicoccus</taxon>
    </lineage>
</organism>
<evidence type="ECO:0000256" key="1">
    <source>
        <dbReference type="ARBA" id="ARBA00022729"/>
    </source>
</evidence>
<dbReference type="SUPFAM" id="SSF51004">
    <property type="entry name" value="C-terminal (heme d1) domain of cytochrome cd1-nitrite reductase"/>
    <property type="match status" value="1"/>
</dbReference>
<dbReference type="EMBL" id="JAKRCV010000051">
    <property type="protein sequence ID" value="MCG7322936.1"/>
    <property type="molecule type" value="Genomic_DNA"/>
</dbReference>
<sequence length="418" mass="43627">MKLVVRRDPVYVRRRRIVGLIALLLLALLVLGGVRACQALVGGRGDDATAAALQAQKAAYDVSGTQLVKRQTITGNINPKSVAASPSGLVIAQNMMYRHTVTAYGADGQLKATVPDAVDLAQFGVKDAKGTVKGAPVEATWTRDGAKAYVSNYSMYGPGFVKNGFDDCTVTSAVDRSYVYRLDAASLKVDQVIQVGAVPKVVALSPDQRTLLATNWCSGTLSIVDVAQAKEVATVKIGTHPRGIAISPDSTTAYVAEMGGETVYQVDLAARTAKPLVKPGKGPRALVVSADGKHLYVTNNDANTLVRVDLASAKVDQTVSLASQPRSMAMSRDGRALYVVSYGAAAMSKVRTSDLTVQQVVATEPSPIGVAYEPTRNAVWVSCYSGSILVLDEAKGGTPAPSPKGGGPSASPSGPAHD</sequence>
<gene>
    <name evidence="4" type="ORF">MHL29_13715</name>
</gene>
<dbReference type="Gene3D" id="2.130.10.10">
    <property type="entry name" value="YVTN repeat-like/Quinoprotein amine dehydrogenase"/>
    <property type="match status" value="1"/>
</dbReference>
<name>A0ABS9Q4X8_9MICO</name>
<feature type="domain" description="YNCE-like beta-propeller" evidence="3">
    <location>
        <begin position="173"/>
        <end position="370"/>
    </location>
</feature>
<dbReference type="RefSeq" id="WP_239265389.1">
    <property type="nucleotide sequence ID" value="NZ_JAKRCV010000051.1"/>
</dbReference>
<accession>A0ABS9Q4X8</accession>
<dbReference type="Proteomes" id="UP001521931">
    <property type="component" value="Unassembled WGS sequence"/>
</dbReference>
<feature type="compositionally biased region" description="Low complexity" evidence="2">
    <location>
        <begin position="409"/>
        <end position="418"/>
    </location>
</feature>
<keyword evidence="1" id="KW-0732">Signal</keyword>
<dbReference type="InterPro" id="IPR011964">
    <property type="entry name" value="YVTN_b-propeller_repeat"/>
</dbReference>
<dbReference type="Pfam" id="PF21783">
    <property type="entry name" value="YNCE"/>
    <property type="match status" value="1"/>
</dbReference>
<keyword evidence="5" id="KW-1185">Reference proteome</keyword>
<evidence type="ECO:0000256" key="2">
    <source>
        <dbReference type="SAM" id="MobiDB-lite"/>
    </source>
</evidence>
<evidence type="ECO:0000259" key="3">
    <source>
        <dbReference type="Pfam" id="PF21783"/>
    </source>
</evidence>
<dbReference type="NCBIfam" id="TIGR02276">
    <property type="entry name" value="beta_rpt_yvtn"/>
    <property type="match status" value="1"/>
</dbReference>
<dbReference type="InterPro" id="IPR051200">
    <property type="entry name" value="Host-pathogen_enzymatic-act"/>
</dbReference>
<dbReference type="InterPro" id="IPR048433">
    <property type="entry name" value="YNCE-like_beta-prop"/>
</dbReference>
<reference evidence="4 5" key="1">
    <citation type="submission" date="2022-02" db="EMBL/GenBank/DDBJ databases">
        <title>Uncovering new skin microbiome diversity through culturing and metagenomics.</title>
        <authorList>
            <person name="Conlan S."/>
            <person name="Deming C."/>
            <person name="Nisc Comparative Sequencing Program N."/>
            <person name="Segre J.A."/>
        </authorList>
    </citation>
    <scope>NUCLEOTIDE SEQUENCE [LARGE SCALE GENOMIC DNA]</scope>
    <source>
        <strain evidence="4 5">ACRQZ</strain>
    </source>
</reference>
<evidence type="ECO:0000313" key="4">
    <source>
        <dbReference type="EMBL" id="MCG7322936.1"/>
    </source>
</evidence>
<comment type="caution">
    <text evidence="4">The sequence shown here is derived from an EMBL/GenBank/DDBJ whole genome shotgun (WGS) entry which is preliminary data.</text>
</comment>
<dbReference type="InterPro" id="IPR011048">
    <property type="entry name" value="Haem_d1_sf"/>
</dbReference>
<feature type="region of interest" description="Disordered" evidence="2">
    <location>
        <begin position="394"/>
        <end position="418"/>
    </location>
</feature>
<dbReference type="InterPro" id="IPR015943">
    <property type="entry name" value="WD40/YVTN_repeat-like_dom_sf"/>
</dbReference>
<protein>
    <submittedName>
        <fullName evidence="4">Beta-propeller fold lactonase family protein</fullName>
    </submittedName>
</protein>
<evidence type="ECO:0000313" key="5">
    <source>
        <dbReference type="Proteomes" id="UP001521931"/>
    </source>
</evidence>